<evidence type="ECO:0000313" key="2">
    <source>
        <dbReference type="Proteomes" id="UP000054770"/>
    </source>
</evidence>
<evidence type="ECO:0000313" key="1">
    <source>
        <dbReference type="EMBL" id="SAL69295.1"/>
    </source>
</evidence>
<dbReference type="Proteomes" id="UP000054770">
    <property type="component" value="Unassembled WGS sequence"/>
</dbReference>
<dbReference type="AlphaFoldDB" id="A0A158JKX1"/>
<keyword evidence="2" id="KW-1185">Reference proteome</keyword>
<dbReference type="RefSeq" id="WP_087646014.1">
    <property type="nucleotide sequence ID" value="NZ_FCON02000043.1"/>
</dbReference>
<dbReference type="EMBL" id="FCON02000043">
    <property type="protein sequence ID" value="SAL69295.1"/>
    <property type="molecule type" value="Genomic_DNA"/>
</dbReference>
<proteinExistence type="predicted"/>
<organism evidence="1 2">
    <name type="scientific">Caballeronia choica</name>
    <dbReference type="NCBI Taxonomy" id="326476"/>
    <lineage>
        <taxon>Bacteria</taxon>
        <taxon>Pseudomonadati</taxon>
        <taxon>Pseudomonadota</taxon>
        <taxon>Betaproteobacteria</taxon>
        <taxon>Burkholderiales</taxon>
        <taxon>Burkholderiaceae</taxon>
        <taxon>Caballeronia</taxon>
    </lineage>
</organism>
<accession>A0A158JKX1</accession>
<comment type="caution">
    <text evidence="1">The sequence shown here is derived from an EMBL/GenBank/DDBJ whole genome shotgun (WGS) entry which is preliminary data.</text>
</comment>
<reference evidence="1" key="1">
    <citation type="submission" date="2016-01" db="EMBL/GenBank/DDBJ databases">
        <authorList>
            <person name="Peeters C."/>
        </authorList>
    </citation>
    <scope>NUCLEOTIDE SEQUENCE [LARGE SCALE GENOMIC DNA]</scope>
    <source>
        <strain evidence="1">LMG 22940</strain>
    </source>
</reference>
<name>A0A158JKX1_9BURK</name>
<gene>
    <name evidence="1" type="ORF">AWB68_03930</name>
</gene>
<protein>
    <submittedName>
        <fullName evidence="1">Uncharacterized protein</fullName>
    </submittedName>
</protein>
<sequence length="80" mass="8428">MLRWLIPVLILANLLMLAVAHGAFGPLPAAGAREPHHLLLQVRPEMLSTRPLSPEDAADQAIVGGPAPVARVQASPLGKQ</sequence>
<dbReference type="OrthoDB" id="9035305at2"/>